<comment type="similarity">
    <text evidence="2 6">Belongs to the bacterial solute-binding protein 9 family.</text>
</comment>
<evidence type="ECO:0000256" key="1">
    <source>
        <dbReference type="ARBA" id="ARBA00004196"/>
    </source>
</evidence>
<dbReference type="KEGG" id="bfz:BAU07_24685"/>
<evidence type="ECO:0000256" key="2">
    <source>
        <dbReference type="ARBA" id="ARBA00011028"/>
    </source>
</evidence>
<evidence type="ECO:0000256" key="5">
    <source>
        <dbReference type="ARBA" id="ARBA00022729"/>
    </source>
</evidence>
<evidence type="ECO:0000256" key="3">
    <source>
        <dbReference type="ARBA" id="ARBA00022448"/>
    </source>
</evidence>
<reference evidence="9 10" key="1">
    <citation type="submission" date="2016-06" db="EMBL/GenBank/DDBJ databases">
        <title>Complete genome sequences of Bordetella bronchialis and Bordetella flabilis.</title>
        <authorList>
            <person name="LiPuma J.J."/>
            <person name="Spilker T."/>
        </authorList>
    </citation>
    <scope>NUCLEOTIDE SEQUENCE [LARGE SCALE GENOMIC DNA]</scope>
    <source>
        <strain evidence="9 10">AU10664</strain>
    </source>
</reference>
<feature type="compositionally biased region" description="Basic and acidic residues" evidence="7">
    <location>
        <begin position="118"/>
        <end position="151"/>
    </location>
</feature>
<evidence type="ECO:0000256" key="4">
    <source>
        <dbReference type="ARBA" id="ARBA00022723"/>
    </source>
</evidence>
<gene>
    <name evidence="9" type="ORF">BAU07_24685</name>
</gene>
<dbReference type="STRING" id="463014.BAU07_24685"/>
<dbReference type="GO" id="GO:0030001">
    <property type="term" value="P:metal ion transport"/>
    <property type="evidence" value="ECO:0007669"/>
    <property type="project" value="InterPro"/>
</dbReference>
<dbReference type="AlphaFoldDB" id="A0A193GN21"/>
<dbReference type="EMBL" id="CP016172">
    <property type="protein sequence ID" value="ANN80764.1"/>
    <property type="molecule type" value="Genomic_DNA"/>
</dbReference>
<evidence type="ECO:0000256" key="7">
    <source>
        <dbReference type="SAM" id="MobiDB-lite"/>
    </source>
</evidence>
<dbReference type="SUPFAM" id="SSF53807">
    <property type="entry name" value="Helical backbone' metal receptor"/>
    <property type="match status" value="1"/>
</dbReference>
<dbReference type="InterPro" id="IPR006127">
    <property type="entry name" value="ZnuA-like"/>
</dbReference>
<dbReference type="InterPro" id="IPR006128">
    <property type="entry name" value="Lipoprotein_PsaA-like"/>
</dbReference>
<dbReference type="GO" id="GO:0007155">
    <property type="term" value="P:cell adhesion"/>
    <property type="evidence" value="ECO:0007669"/>
    <property type="project" value="InterPro"/>
</dbReference>
<dbReference type="Pfam" id="PF01297">
    <property type="entry name" value="ZnuA"/>
    <property type="match status" value="1"/>
</dbReference>
<dbReference type="GO" id="GO:0030313">
    <property type="term" value="C:cell envelope"/>
    <property type="evidence" value="ECO:0007669"/>
    <property type="project" value="UniProtKB-SubCell"/>
</dbReference>
<dbReference type="PANTHER" id="PTHR42953:SF1">
    <property type="entry name" value="METAL-BINDING PROTEIN HI_0362-RELATED"/>
    <property type="match status" value="1"/>
</dbReference>
<accession>A0A193GN21</accession>
<feature type="region of interest" description="Disordered" evidence="7">
    <location>
        <begin position="118"/>
        <end position="164"/>
    </location>
</feature>
<keyword evidence="5 8" id="KW-0732">Signal</keyword>
<evidence type="ECO:0000256" key="6">
    <source>
        <dbReference type="RuleBase" id="RU003512"/>
    </source>
</evidence>
<dbReference type="GO" id="GO:0046872">
    <property type="term" value="F:metal ion binding"/>
    <property type="evidence" value="ECO:0007669"/>
    <property type="project" value="UniProtKB-KW"/>
</dbReference>
<keyword evidence="4" id="KW-0479">Metal-binding</keyword>
<dbReference type="Gene3D" id="3.40.50.1980">
    <property type="entry name" value="Nitrogenase molybdenum iron protein domain"/>
    <property type="match status" value="2"/>
</dbReference>
<dbReference type="InterPro" id="IPR050492">
    <property type="entry name" value="Bact_metal-bind_prot9"/>
</dbReference>
<name>A0A193GN21_9BORD</name>
<feature type="chain" id="PRO_5008259127" evidence="8">
    <location>
        <begin position="20"/>
        <end position="343"/>
    </location>
</feature>
<proteinExistence type="inferred from homology"/>
<dbReference type="InterPro" id="IPR006129">
    <property type="entry name" value="AdhesinB"/>
</dbReference>
<feature type="signal peptide" evidence="8">
    <location>
        <begin position="1"/>
        <end position="19"/>
    </location>
</feature>
<dbReference type="PANTHER" id="PTHR42953">
    <property type="entry name" value="HIGH-AFFINITY ZINC UPTAKE SYSTEM PROTEIN ZNUA-RELATED"/>
    <property type="match status" value="1"/>
</dbReference>
<protein>
    <submittedName>
        <fullName evidence="9">ABC transporter substrate-binding protein</fullName>
    </submittedName>
</protein>
<keyword evidence="3 6" id="KW-0813">Transport</keyword>
<sequence length="343" mass="36648">MLLACLAAWMLGSVGGAHAADAPPAPLHVVASFSILGDMVRQIGGPDVKVDTLVGPDGDAHEYEPTPADARALSAAQMLVVNGLNFETWMARLLKTANFKGVTVVASEGVQTRRFDDDDIAGHDHAHGQDAGKDDPKDSHHDHGDDHDHGHDGHRHGGPATGSAAVDIRVDPHAWQSLANGARYARNIGAALAKADPAHAEAYQRRTDAYVARIEALDQRVRQAFAALPAERRRVVTSHDAFGYFGQAYGITFISTMGISTEAEPSARDVARIVDEVKREKVPAVFLENVSNPRLGQQIARETGAKLGGTLYSDALAKPGLSASTYLGMFEWNLAEFMAALKP</sequence>
<dbReference type="PRINTS" id="PR00691">
    <property type="entry name" value="ADHESINB"/>
</dbReference>
<dbReference type="Proteomes" id="UP000091926">
    <property type="component" value="Chromosome"/>
</dbReference>
<keyword evidence="10" id="KW-1185">Reference proteome</keyword>
<organism evidence="9 10">
    <name type="scientific">Bordetella flabilis</name>
    <dbReference type="NCBI Taxonomy" id="463014"/>
    <lineage>
        <taxon>Bacteria</taxon>
        <taxon>Pseudomonadati</taxon>
        <taxon>Pseudomonadota</taxon>
        <taxon>Betaproteobacteria</taxon>
        <taxon>Burkholderiales</taxon>
        <taxon>Alcaligenaceae</taxon>
        <taxon>Bordetella</taxon>
    </lineage>
</organism>
<evidence type="ECO:0000313" key="10">
    <source>
        <dbReference type="Proteomes" id="UP000091926"/>
    </source>
</evidence>
<dbReference type="CDD" id="cd01137">
    <property type="entry name" value="PsaA"/>
    <property type="match status" value="1"/>
</dbReference>
<evidence type="ECO:0000313" key="9">
    <source>
        <dbReference type="EMBL" id="ANN80764.1"/>
    </source>
</evidence>
<dbReference type="PRINTS" id="PR00690">
    <property type="entry name" value="ADHESNFAMILY"/>
</dbReference>
<comment type="subcellular location">
    <subcellularLocation>
        <location evidence="1">Cell envelope</location>
    </subcellularLocation>
</comment>
<evidence type="ECO:0000256" key="8">
    <source>
        <dbReference type="SAM" id="SignalP"/>
    </source>
</evidence>